<name>A0AAD7I1Z2_9AGAR</name>
<organism evidence="1 2">
    <name type="scientific">Mycena maculata</name>
    <dbReference type="NCBI Taxonomy" id="230809"/>
    <lineage>
        <taxon>Eukaryota</taxon>
        <taxon>Fungi</taxon>
        <taxon>Dikarya</taxon>
        <taxon>Basidiomycota</taxon>
        <taxon>Agaricomycotina</taxon>
        <taxon>Agaricomycetes</taxon>
        <taxon>Agaricomycetidae</taxon>
        <taxon>Agaricales</taxon>
        <taxon>Marasmiineae</taxon>
        <taxon>Mycenaceae</taxon>
        <taxon>Mycena</taxon>
    </lineage>
</organism>
<proteinExistence type="predicted"/>
<accession>A0AAD7I1Z2</accession>
<keyword evidence="2" id="KW-1185">Reference proteome</keyword>
<evidence type="ECO:0000313" key="2">
    <source>
        <dbReference type="Proteomes" id="UP001215280"/>
    </source>
</evidence>
<comment type="caution">
    <text evidence="1">The sequence shown here is derived from an EMBL/GenBank/DDBJ whole genome shotgun (WGS) entry which is preliminary data.</text>
</comment>
<dbReference type="AlphaFoldDB" id="A0AAD7I1Z2"/>
<sequence length="153" mass="16888">MPLIFVPSPSGFTVVRQHSYGHDRYVASPASFLSAFILFSSFRRLAQWVSGPGGAQLLHAAPDSPIRVTRSCVTLLRAAQLSQYGSRWACDAGSYCHCHCHGCRYTCKSAAAAIFMSGYFELSLEQALYSTQCKQLVHACNRILTTWRPVGHN</sequence>
<gene>
    <name evidence="1" type="ORF">DFH07DRAFT_143766</name>
</gene>
<protein>
    <submittedName>
        <fullName evidence="1">Uncharacterized protein</fullName>
    </submittedName>
</protein>
<dbReference type="Proteomes" id="UP001215280">
    <property type="component" value="Unassembled WGS sequence"/>
</dbReference>
<dbReference type="EMBL" id="JARJLG010000176">
    <property type="protein sequence ID" value="KAJ7732331.1"/>
    <property type="molecule type" value="Genomic_DNA"/>
</dbReference>
<evidence type="ECO:0000313" key="1">
    <source>
        <dbReference type="EMBL" id="KAJ7732331.1"/>
    </source>
</evidence>
<reference evidence="1" key="1">
    <citation type="submission" date="2023-03" db="EMBL/GenBank/DDBJ databases">
        <title>Massive genome expansion in bonnet fungi (Mycena s.s.) driven by repeated elements and novel gene families across ecological guilds.</title>
        <authorList>
            <consortium name="Lawrence Berkeley National Laboratory"/>
            <person name="Harder C.B."/>
            <person name="Miyauchi S."/>
            <person name="Viragh M."/>
            <person name="Kuo A."/>
            <person name="Thoen E."/>
            <person name="Andreopoulos B."/>
            <person name="Lu D."/>
            <person name="Skrede I."/>
            <person name="Drula E."/>
            <person name="Henrissat B."/>
            <person name="Morin E."/>
            <person name="Kohler A."/>
            <person name="Barry K."/>
            <person name="LaButti K."/>
            <person name="Morin E."/>
            <person name="Salamov A."/>
            <person name="Lipzen A."/>
            <person name="Mereny Z."/>
            <person name="Hegedus B."/>
            <person name="Baldrian P."/>
            <person name="Stursova M."/>
            <person name="Weitz H."/>
            <person name="Taylor A."/>
            <person name="Grigoriev I.V."/>
            <person name="Nagy L.G."/>
            <person name="Martin F."/>
            <person name="Kauserud H."/>
        </authorList>
    </citation>
    <scope>NUCLEOTIDE SEQUENCE</scope>
    <source>
        <strain evidence="1">CBHHK188m</strain>
    </source>
</reference>